<evidence type="ECO:0000313" key="3">
    <source>
        <dbReference type="Proteomes" id="UP000586095"/>
    </source>
</evidence>
<keyword evidence="1" id="KW-0472">Membrane</keyword>
<dbReference type="Proteomes" id="UP000586095">
    <property type="component" value="Unassembled WGS sequence"/>
</dbReference>
<keyword evidence="1" id="KW-1133">Transmembrane helix</keyword>
<keyword evidence="3" id="KW-1185">Reference proteome</keyword>
<feature type="transmembrane region" description="Helical" evidence="1">
    <location>
        <begin position="58"/>
        <end position="76"/>
    </location>
</feature>
<protein>
    <submittedName>
        <fullName evidence="2">Uncharacterized protein</fullName>
    </submittedName>
</protein>
<evidence type="ECO:0000256" key="1">
    <source>
        <dbReference type="SAM" id="Phobius"/>
    </source>
</evidence>
<comment type="caution">
    <text evidence="2">The sequence shown here is derived from an EMBL/GenBank/DDBJ whole genome shotgun (WGS) entry which is preliminary data.</text>
</comment>
<accession>A0A852R3F0</accession>
<gene>
    <name evidence="2" type="ORF">BJ960_000918</name>
</gene>
<evidence type="ECO:0000313" key="2">
    <source>
        <dbReference type="EMBL" id="NYD26115.1"/>
    </source>
</evidence>
<organism evidence="2 3">
    <name type="scientific">Leucobacter aridicollis</name>
    <dbReference type="NCBI Taxonomy" id="283878"/>
    <lineage>
        <taxon>Bacteria</taxon>
        <taxon>Bacillati</taxon>
        <taxon>Actinomycetota</taxon>
        <taxon>Actinomycetes</taxon>
        <taxon>Micrococcales</taxon>
        <taxon>Microbacteriaceae</taxon>
        <taxon>Leucobacter</taxon>
    </lineage>
</organism>
<proteinExistence type="predicted"/>
<name>A0A852R3F0_9MICO</name>
<dbReference type="RefSeq" id="WP_202229185.1">
    <property type="nucleotide sequence ID" value="NZ_BAAALZ010000002.1"/>
</dbReference>
<reference evidence="2 3" key="1">
    <citation type="submission" date="2020-07" db="EMBL/GenBank/DDBJ databases">
        <title>Sequencing the genomes of 1000 actinobacteria strains.</title>
        <authorList>
            <person name="Klenk H.-P."/>
        </authorList>
    </citation>
    <scope>NUCLEOTIDE SEQUENCE [LARGE SCALE GENOMIC DNA]</scope>
    <source>
        <strain evidence="2 3">DSM 17380</strain>
    </source>
</reference>
<dbReference type="EMBL" id="JACCBD010000001">
    <property type="protein sequence ID" value="NYD26115.1"/>
    <property type="molecule type" value="Genomic_DNA"/>
</dbReference>
<sequence>MMMPAEWSASGEGSMLRVRAGSLREALSPGMVALAAALGVGSTAVALAARGSLSTGALVGLVLGALCLVFTGYLRLSSQATEVTIALNEQTIMFGSDKDRVTQPLTSLLRLRIVHDGATARIAIHAGGMRRSWAIGHLYRHNSIERFVEEVPEQADRWLTGSGMRRTSTMRRGVLTTEYRR</sequence>
<dbReference type="AlphaFoldDB" id="A0A852R3F0"/>
<keyword evidence="1" id="KW-0812">Transmembrane</keyword>